<keyword evidence="19" id="KW-1185">Reference proteome</keyword>
<feature type="domain" description="Aminotransferase class I/classII large" evidence="16">
    <location>
        <begin position="621"/>
        <end position="886"/>
    </location>
</feature>
<evidence type="ECO:0000259" key="16">
    <source>
        <dbReference type="Pfam" id="PF00155"/>
    </source>
</evidence>
<keyword evidence="10" id="KW-0012">Acyltransferase</keyword>
<evidence type="ECO:0000256" key="2">
    <source>
        <dbReference type="ARBA" id="ARBA00004760"/>
    </source>
</evidence>
<dbReference type="InterPro" id="IPR015422">
    <property type="entry name" value="PyrdxlP-dep_Trfase_small"/>
</dbReference>
<evidence type="ECO:0000256" key="11">
    <source>
        <dbReference type="ARBA" id="ARBA00041066"/>
    </source>
</evidence>
<dbReference type="Gene3D" id="3.90.1150.10">
    <property type="entry name" value="Aspartate Aminotransferase, domain 1"/>
    <property type="match status" value="1"/>
</dbReference>
<feature type="region of interest" description="Disordered" evidence="15">
    <location>
        <begin position="1"/>
        <end position="27"/>
    </location>
</feature>
<evidence type="ECO:0000256" key="13">
    <source>
        <dbReference type="ARBA" id="ARBA00042649"/>
    </source>
</evidence>
<dbReference type="Proteomes" id="UP001153292">
    <property type="component" value="Chromosome 12"/>
</dbReference>
<keyword evidence="14" id="KW-0175">Coiled coil</keyword>
<keyword evidence="8" id="KW-0746">Sphingolipid metabolism</keyword>
<evidence type="ECO:0000256" key="4">
    <source>
        <dbReference type="ARBA" id="ARBA00008392"/>
    </source>
</evidence>
<evidence type="ECO:0000256" key="3">
    <source>
        <dbReference type="ARBA" id="ARBA00004991"/>
    </source>
</evidence>
<comment type="similarity">
    <text evidence="4">Belongs to the class-II pyridoxal-phosphate-dependent aminotransferase family.</text>
</comment>
<feature type="domain" description="DUF4371" evidence="17">
    <location>
        <begin position="236"/>
        <end position="435"/>
    </location>
</feature>
<sequence>MERKKERSGAAKRKQRQEREESKKKLTKLDSFFTKPLSATVPSTAGISVKSDECSIIDNVDTAVLINKVTRVDQEYQDPITTDNTTAENDYRDASVQPTLEESSISSSSKLLEISNDLGKYTNKKLNDNEKRLILEKGPLKPPGPFPKDPHQDNRSFSETYYVSTSQYGPVDRFWICYSKILDAAYCQPCWLFASQINAWCTGIRDWRHLSDRVKQHGSSKAHTEACAVYEAWQKSSTIDRELEDEIRKEASFWRQVLRRLFDIIITLANSSLALRGHREDLSEGGNHGNFLSIVQLVARYDHILRQVLDMPKGSTRYLSATIQNEMIECLGTKLENHLLDQIRASPFFTIIMDTTQDISKVDQLSIVVRYAVISRSENGQAIDIEVREVFLGFHAVTKHSAADLVNQVTTLFSEKGLDFKKCVGQGYDGASVMSALSEITLKSSSKDERSEAEIIKSKMLNFEFVFLCEFMHSVLNNINYVSKVLQKRDIVLDEASKALDETTDKLKKYRNDFESFKSKATETARKYDIDPTFPEKRRRKTKKHFDELASDHRFENQEEVFRVTIFNNVLDIIINQLDARFIEWSPVPLIENDVTVEEPPLMGKIDDNVLNVGATSFLCLDKDESIIDSALQSFEKYGVGSCGPRGFYGTIDVHLELEERLAKFMEVEETCVYSYGFSTIASAIPAYAKKGDIIFADECVWFAIQKGFDAARSTVRYFKHNDMNHLEQLLSEATKKRELSSRRRAFLVAEAIYFNTGEMCPLKRLVELARNYKLRIILDESLSIGVLGKNGRGLTEHLNVPREEIDLIVGSLEHSFASIGGFCAGTHFIVEHQRLSGLGYCFSASLPPMLTQAAITALDIIENKPAILSELDECSKKLNKALAKLKYFRYRGDDLSPVKHIYLKKDELTDRLKHSYLRNIADYCLEKGVAFAVAAYLRDIEVNCPEPSIRIASSRKLNDENISLICSLLDEAYEKCD</sequence>
<evidence type="ECO:0000256" key="7">
    <source>
        <dbReference type="ARBA" id="ARBA00022898"/>
    </source>
</evidence>
<feature type="region of interest" description="Disordered" evidence="15">
    <location>
        <begin position="79"/>
        <end position="102"/>
    </location>
</feature>
<evidence type="ECO:0000256" key="9">
    <source>
        <dbReference type="ARBA" id="ARBA00023098"/>
    </source>
</evidence>
<keyword evidence="6" id="KW-0808">Transferase</keyword>
<name>A0ABN8AY46_CHISP</name>
<dbReference type="InterPro" id="IPR004839">
    <property type="entry name" value="Aminotransferase_I/II_large"/>
</dbReference>
<organism evidence="18 19">
    <name type="scientific">Chilo suppressalis</name>
    <name type="common">Asiatic rice borer moth</name>
    <dbReference type="NCBI Taxonomy" id="168631"/>
    <lineage>
        <taxon>Eukaryota</taxon>
        <taxon>Metazoa</taxon>
        <taxon>Ecdysozoa</taxon>
        <taxon>Arthropoda</taxon>
        <taxon>Hexapoda</taxon>
        <taxon>Insecta</taxon>
        <taxon>Pterygota</taxon>
        <taxon>Neoptera</taxon>
        <taxon>Endopterygota</taxon>
        <taxon>Lepidoptera</taxon>
        <taxon>Glossata</taxon>
        <taxon>Ditrysia</taxon>
        <taxon>Pyraloidea</taxon>
        <taxon>Crambidae</taxon>
        <taxon>Crambinae</taxon>
        <taxon>Chilo</taxon>
    </lineage>
</organism>
<dbReference type="PANTHER" id="PTHR13693">
    <property type="entry name" value="CLASS II AMINOTRANSFERASE/8-AMINO-7-OXONONANOATE SYNTHASE"/>
    <property type="match status" value="1"/>
</dbReference>
<dbReference type="Pfam" id="PF00155">
    <property type="entry name" value="Aminotran_1_2"/>
    <property type="match status" value="1"/>
</dbReference>
<feature type="coiled-coil region" evidence="14">
    <location>
        <begin position="493"/>
        <end position="520"/>
    </location>
</feature>
<dbReference type="InterPro" id="IPR015421">
    <property type="entry name" value="PyrdxlP-dep_Trfase_major"/>
</dbReference>
<protein>
    <recommendedName>
        <fullName evidence="11">Serine palmitoyltransferase 1</fullName>
        <ecNumber evidence="5">2.3.1.50</ecNumber>
    </recommendedName>
    <alternativeName>
        <fullName evidence="12">Long chain base biosynthesis protein 1</fullName>
    </alternativeName>
    <alternativeName>
        <fullName evidence="13">Serine-palmitoyl-CoA transferase 1</fullName>
    </alternativeName>
</protein>
<evidence type="ECO:0000256" key="5">
    <source>
        <dbReference type="ARBA" id="ARBA00013220"/>
    </source>
</evidence>
<evidence type="ECO:0000256" key="12">
    <source>
        <dbReference type="ARBA" id="ARBA00041765"/>
    </source>
</evidence>
<comment type="pathway">
    <text evidence="3">Sphingolipid metabolism.</text>
</comment>
<evidence type="ECO:0000313" key="18">
    <source>
        <dbReference type="EMBL" id="CAH0398920.1"/>
    </source>
</evidence>
<evidence type="ECO:0000256" key="6">
    <source>
        <dbReference type="ARBA" id="ARBA00022679"/>
    </source>
</evidence>
<dbReference type="InterPro" id="IPR015424">
    <property type="entry name" value="PyrdxlP-dep_Trfase"/>
</dbReference>
<dbReference type="Pfam" id="PF14291">
    <property type="entry name" value="DUF4371"/>
    <property type="match status" value="1"/>
</dbReference>
<keyword evidence="7" id="KW-0663">Pyridoxal phosphate</keyword>
<dbReference type="InterPro" id="IPR050087">
    <property type="entry name" value="AON_synthase_class-II"/>
</dbReference>
<gene>
    <name evidence="18" type="ORF">CHILSU_LOCUS2046</name>
</gene>
<feature type="compositionally biased region" description="Basic and acidic residues" evidence="15">
    <location>
        <begin position="17"/>
        <end position="27"/>
    </location>
</feature>
<evidence type="ECO:0000256" key="15">
    <source>
        <dbReference type="SAM" id="MobiDB-lite"/>
    </source>
</evidence>
<dbReference type="PANTHER" id="PTHR13693:SF2">
    <property type="entry name" value="SERINE PALMITOYLTRANSFERASE 1"/>
    <property type="match status" value="1"/>
</dbReference>
<reference evidence="18" key="1">
    <citation type="submission" date="2021-12" db="EMBL/GenBank/DDBJ databases">
        <authorList>
            <person name="King R."/>
        </authorList>
    </citation>
    <scope>NUCLEOTIDE SEQUENCE</scope>
</reference>
<dbReference type="InterPro" id="IPR025398">
    <property type="entry name" value="DUF4371"/>
</dbReference>
<evidence type="ECO:0000256" key="14">
    <source>
        <dbReference type="SAM" id="Coils"/>
    </source>
</evidence>
<comment type="pathway">
    <text evidence="2">Lipid metabolism; sphingolipid metabolism.</text>
</comment>
<evidence type="ECO:0000256" key="10">
    <source>
        <dbReference type="ARBA" id="ARBA00023315"/>
    </source>
</evidence>
<dbReference type="EC" id="2.3.1.50" evidence="5"/>
<accession>A0ABN8AY46</accession>
<proteinExistence type="inferred from homology"/>
<keyword evidence="9" id="KW-0443">Lipid metabolism</keyword>
<evidence type="ECO:0000259" key="17">
    <source>
        <dbReference type="Pfam" id="PF14291"/>
    </source>
</evidence>
<comment type="cofactor">
    <cofactor evidence="1">
        <name>pyridoxal 5'-phosphate</name>
        <dbReference type="ChEBI" id="CHEBI:597326"/>
    </cofactor>
</comment>
<evidence type="ECO:0000256" key="1">
    <source>
        <dbReference type="ARBA" id="ARBA00001933"/>
    </source>
</evidence>
<evidence type="ECO:0000313" key="19">
    <source>
        <dbReference type="Proteomes" id="UP001153292"/>
    </source>
</evidence>
<evidence type="ECO:0000256" key="8">
    <source>
        <dbReference type="ARBA" id="ARBA00022919"/>
    </source>
</evidence>
<dbReference type="EMBL" id="OU963905">
    <property type="protein sequence ID" value="CAH0398920.1"/>
    <property type="molecule type" value="Genomic_DNA"/>
</dbReference>
<feature type="compositionally biased region" description="Polar residues" evidence="15">
    <location>
        <begin position="79"/>
        <end position="88"/>
    </location>
</feature>
<dbReference type="SUPFAM" id="SSF53383">
    <property type="entry name" value="PLP-dependent transferases"/>
    <property type="match status" value="1"/>
</dbReference>
<dbReference type="Gene3D" id="3.40.640.10">
    <property type="entry name" value="Type I PLP-dependent aspartate aminotransferase-like (Major domain)"/>
    <property type="match status" value="1"/>
</dbReference>